<accession>A0A2V2LEY6</accession>
<proteinExistence type="inferred from homology"/>
<dbReference type="PANTHER" id="PTHR13194:SF19">
    <property type="entry name" value="NAD(P)-BINDING ROSSMANN-FOLD SUPERFAMILY PROTEIN"/>
    <property type="match status" value="1"/>
</dbReference>
<comment type="caution">
    <text evidence="3">The sequence shown here is derived from an EMBL/GenBank/DDBJ whole genome shotgun (WGS) entry which is preliminary data.</text>
</comment>
<reference evidence="3 4" key="1">
    <citation type="submission" date="2018-05" db="EMBL/GenBank/DDBJ databases">
        <title>Rhodobacteraceae gen. nov., sp. nov. isolated from sea water.</title>
        <authorList>
            <person name="Ren Y."/>
        </authorList>
    </citation>
    <scope>NUCLEOTIDE SEQUENCE [LARGE SCALE GENOMIC DNA]</scope>
    <source>
        <strain evidence="3 4">TG-679</strain>
    </source>
</reference>
<comment type="similarity">
    <text evidence="1">Belongs to the CIA30 family.</text>
</comment>
<dbReference type="Proteomes" id="UP000245680">
    <property type="component" value="Unassembled WGS sequence"/>
</dbReference>
<evidence type="ECO:0000313" key="3">
    <source>
        <dbReference type="EMBL" id="PWR02441.1"/>
    </source>
</evidence>
<protein>
    <submittedName>
        <fullName evidence="3">CIA30 family protein</fullName>
    </submittedName>
</protein>
<dbReference type="EMBL" id="QGKU01000036">
    <property type="protein sequence ID" value="PWR02441.1"/>
    <property type="molecule type" value="Genomic_DNA"/>
</dbReference>
<dbReference type="InterPro" id="IPR008979">
    <property type="entry name" value="Galactose-bd-like_sf"/>
</dbReference>
<evidence type="ECO:0000313" key="4">
    <source>
        <dbReference type="Proteomes" id="UP000245680"/>
    </source>
</evidence>
<gene>
    <name evidence="3" type="ORF">DKT77_11575</name>
</gene>
<evidence type="ECO:0000259" key="2">
    <source>
        <dbReference type="Pfam" id="PF08547"/>
    </source>
</evidence>
<keyword evidence="4" id="KW-1185">Reference proteome</keyword>
<organism evidence="3 4">
    <name type="scientific">Meridianimarinicoccus roseus</name>
    <dbReference type="NCBI Taxonomy" id="2072018"/>
    <lineage>
        <taxon>Bacteria</taxon>
        <taxon>Pseudomonadati</taxon>
        <taxon>Pseudomonadota</taxon>
        <taxon>Alphaproteobacteria</taxon>
        <taxon>Rhodobacterales</taxon>
        <taxon>Paracoccaceae</taxon>
        <taxon>Meridianimarinicoccus</taxon>
    </lineage>
</organism>
<dbReference type="Pfam" id="PF08547">
    <property type="entry name" value="CIA30"/>
    <property type="match status" value="1"/>
</dbReference>
<dbReference type="InterPro" id="IPR039131">
    <property type="entry name" value="NDUFAF1"/>
</dbReference>
<evidence type="ECO:0000256" key="1">
    <source>
        <dbReference type="ARBA" id="ARBA00007884"/>
    </source>
</evidence>
<feature type="domain" description="NADH:ubiquinone oxidoreductase intermediate-associated protein 30" evidence="2">
    <location>
        <begin position="21"/>
        <end position="157"/>
    </location>
</feature>
<dbReference type="InterPro" id="IPR013857">
    <property type="entry name" value="NADH-UbQ_OxRdtase-assoc_prot30"/>
</dbReference>
<dbReference type="RefSeq" id="WP_109811873.1">
    <property type="nucleotide sequence ID" value="NZ_QGKU01000036.1"/>
</dbReference>
<dbReference type="OrthoDB" id="442188at2"/>
<name>A0A2V2LEY6_9RHOB</name>
<dbReference type="PANTHER" id="PTHR13194">
    <property type="entry name" value="COMPLEX I INTERMEDIATE-ASSOCIATED PROTEIN 30"/>
    <property type="match status" value="1"/>
</dbReference>
<dbReference type="AlphaFoldDB" id="A0A2V2LEY6"/>
<sequence>MTEPHIIDDLALPHPRAATGTDWQLVSDRVMGGVSSGGLSREVVSGHPALRLQGDVRLDNDGGFVQAALDLAPDGAALDARPWRAIALDVAGNGQSYNLHLRTADVTRPWQSYRATFTAHPDWSLVELPFTRFAPHRLDAPLDLSTLRRIGLVAIGRAFRADLAVARIALIA</sequence>
<dbReference type="SUPFAM" id="SSF49785">
    <property type="entry name" value="Galactose-binding domain-like"/>
    <property type="match status" value="1"/>
</dbReference>